<feature type="compositionally biased region" description="Polar residues" evidence="1">
    <location>
        <begin position="1"/>
        <end position="15"/>
    </location>
</feature>
<accession>A0A7J6R0D4</accession>
<evidence type="ECO:0000313" key="3">
    <source>
        <dbReference type="Proteomes" id="UP000553632"/>
    </source>
</evidence>
<feature type="region of interest" description="Disordered" evidence="1">
    <location>
        <begin position="1"/>
        <end position="82"/>
    </location>
</feature>
<dbReference type="Proteomes" id="UP000553632">
    <property type="component" value="Unassembled WGS sequence"/>
</dbReference>
<name>A0A7J6R0D4_PEROL</name>
<evidence type="ECO:0000256" key="1">
    <source>
        <dbReference type="SAM" id="MobiDB-lite"/>
    </source>
</evidence>
<dbReference type="AlphaFoldDB" id="A0A7J6R0D4"/>
<feature type="non-terminal residue" evidence="2">
    <location>
        <position position="102"/>
    </location>
</feature>
<keyword evidence="3" id="KW-1185">Reference proteome</keyword>
<dbReference type="EMBL" id="JABANO010029077">
    <property type="protein sequence ID" value="KAF4714134.1"/>
    <property type="molecule type" value="Genomic_DNA"/>
</dbReference>
<proteinExistence type="predicted"/>
<feature type="compositionally biased region" description="Basic and acidic residues" evidence="1">
    <location>
        <begin position="34"/>
        <end position="45"/>
    </location>
</feature>
<reference evidence="2 3" key="1">
    <citation type="submission" date="2020-04" db="EMBL/GenBank/DDBJ databases">
        <title>Perkinsus olseni comparative genomics.</title>
        <authorList>
            <person name="Bogema D.R."/>
        </authorList>
    </citation>
    <scope>NUCLEOTIDE SEQUENCE [LARGE SCALE GENOMIC DNA]</scope>
    <source>
        <strain evidence="2 3">ATCC PRA-207</strain>
    </source>
</reference>
<sequence length="102" mass="10897">MSDTQQQSAQGSKPTPQVYPTKLKAKSSNIVERVMPKSEKERELRSSSATPPTSRARSPNFGGVAGRLGESRAFNEGPSPQGVAYQAGITSRLMCNSSLVVD</sequence>
<gene>
    <name evidence="2" type="ORF">FOZ63_015293</name>
</gene>
<evidence type="ECO:0000313" key="2">
    <source>
        <dbReference type="EMBL" id="KAF4714134.1"/>
    </source>
</evidence>
<organism evidence="2 3">
    <name type="scientific">Perkinsus olseni</name>
    <name type="common">Perkinsus atlanticus</name>
    <dbReference type="NCBI Taxonomy" id="32597"/>
    <lineage>
        <taxon>Eukaryota</taxon>
        <taxon>Sar</taxon>
        <taxon>Alveolata</taxon>
        <taxon>Perkinsozoa</taxon>
        <taxon>Perkinsea</taxon>
        <taxon>Perkinsida</taxon>
        <taxon>Perkinsidae</taxon>
        <taxon>Perkinsus</taxon>
    </lineage>
</organism>
<protein>
    <submittedName>
        <fullName evidence="2">Uncharacterized protein</fullName>
    </submittedName>
</protein>
<comment type="caution">
    <text evidence="2">The sequence shown here is derived from an EMBL/GenBank/DDBJ whole genome shotgun (WGS) entry which is preliminary data.</text>
</comment>